<comment type="similarity">
    <text evidence="2 12">Belongs to the BCAP29/BCAP31 family.</text>
</comment>
<evidence type="ECO:0000259" key="14">
    <source>
        <dbReference type="Pfam" id="PF05529"/>
    </source>
</evidence>
<dbReference type="Pfam" id="PF18035">
    <property type="entry name" value="Bap31_Bap29_C"/>
    <property type="match status" value="1"/>
</dbReference>
<evidence type="ECO:0000313" key="17">
    <source>
        <dbReference type="Proteomes" id="UP000052978"/>
    </source>
</evidence>
<evidence type="ECO:0000256" key="9">
    <source>
        <dbReference type="ARBA" id="ARBA00022989"/>
    </source>
</evidence>
<dbReference type="GO" id="GO:0005789">
    <property type="term" value="C:endoplasmic reticulum membrane"/>
    <property type="evidence" value="ECO:0007669"/>
    <property type="project" value="UniProtKB-SubCell"/>
</dbReference>
<evidence type="ECO:0000256" key="10">
    <source>
        <dbReference type="ARBA" id="ARBA00023054"/>
    </source>
</evidence>
<feature type="coiled-coil region" evidence="13">
    <location>
        <begin position="133"/>
        <end position="226"/>
    </location>
</feature>
<dbReference type="GO" id="GO:0070973">
    <property type="term" value="P:protein localization to endoplasmic reticulum exit site"/>
    <property type="evidence" value="ECO:0007669"/>
    <property type="project" value="UniProtKB-UniRule"/>
</dbReference>
<comment type="caution">
    <text evidence="12">Lacks conserved residue(s) required for the propagation of feature annotation.</text>
</comment>
<dbReference type="FunFam" id="1.20.5.110:FF:000011">
    <property type="entry name" value="B-cell receptor-associated protein 29"/>
    <property type="match status" value="1"/>
</dbReference>
<keyword evidence="6 12" id="KW-0256">Endoplasmic reticulum</keyword>
<evidence type="ECO:0000256" key="11">
    <source>
        <dbReference type="ARBA" id="ARBA00023136"/>
    </source>
</evidence>
<dbReference type="Proteomes" id="UP000052978">
    <property type="component" value="Unassembled WGS sequence"/>
</dbReference>
<feature type="transmembrane region" description="Helical" evidence="12">
    <location>
        <begin position="6"/>
        <end position="28"/>
    </location>
</feature>
<keyword evidence="3 12" id="KW-0813">Transport</keyword>
<keyword evidence="11 12" id="KW-0472">Membrane</keyword>
<evidence type="ECO:0000256" key="1">
    <source>
        <dbReference type="ARBA" id="ARBA00004477"/>
    </source>
</evidence>
<dbReference type="GO" id="GO:0006915">
    <property type="term" value="P:apoptotic process"/>
    <property type="evidence" value="ECO:0007669"/>
    <property type="project" value="UniProtKB-KW"/>
</dbReference>
<evidence type="ECO:0000256" key="2">
    <source>
        <dbReference type="ARBA" id="ARBA00007956"/>
    </source>
</evidence>
<comment type="function">
    <text evidence="12">Plays a role in the export of secreted proteins in the ER.</text>
</comment>
<organism evidence="16 17">
    <name type="scientific">Myotis brandtii</name>
    <name type="common">Brandt's bat</name>
    <dbReference type="NCBI Taxonomy" id="109478"/>
    <lineage>
        <taxon>Eukaryota</taxon>
        <taxon>Metazoa</taxon>
        <taxon>Chordata</taxon>
        <taxon>Craniata</taxon>
        <taxon>Vertebrata</taxon>
        <taxon>Euteleostomi</taxon>
        <taxon>Mammalia</taxon>
        <taxon>Eutheria</taxon>
        <taxon>Laurasiatheria</taxon>
        <taxon>Chiroptera</taxon>
        <taxon>Yangochiroptera</taxon>
        <taxon>Vespertilionidae</taxon>
        <taxon>Myotis</taxon>
    </lineage>
</organism>
<protein>
    <recommendedName>
        <fullName evidence="12">B-cell receptor-associated protein</fullName>
        <shortName evidence="12">BCR-associated protein</shortName>
    </recommendedName>
</protein>
<dbReference type="InterPro" id="IPR008417">
    <property type="entry name" value="BAP29/BAP31"/>
</dbReference>
<dbReference type="Gene3D" id="1.20.5.110">
    <property type="match status" value="1"/>
</dbReference>
<dbReference type="Pfam" id="PF05529">
    <property type="entry name" value="Bap31"/>
    <property type="match status" value="1"/>
</dbReference>
<proteinExistence type="inferred from homology"/>
<gene>
    <name evidence="16" type="ORF">D623_10010689</name>
</gene>
<dbReference type="eggNOG" id="KOG1962">
    <property type="taxonomic scope" value="Eukaryota"/>
</dbReference>
<evidence type="ECO:0000256" key="3">
    <source>
        <dbReference type="ARBA" id="ARBA00022448"/>
    </source>
</evidence>
<dbReference type="InterPro" id="IPR041672">
    <property type="entry name" value="Bap31/Bap29_C"/>
</dbReference>
<sequence length="341" mass="37497">MSLQWTAVATFLYAEVFAVLLLCIPFISPKRWQKIFKSRLVELVVTYSNTFFVVLIAILVLLVIDAVREISKYDDVTEKVNLQNNPGAVEHFHMKLFRAQRNLYIAGFSLLLSFLLRRLVTLISQQATLLASNEAFKKQAESASEAAKKYMEENEKLKEAAGGGVKLDAKEAKLELANSDLQAELKKLKDELATNKQKLEKAENEALAMRKQSEGLTKEYDRLLEEHRKIQVSMPCPALLEGRPLCTGEAAALLLQALQEPLAVGAAPSLSLPLSPLLLNLGPAARTLSWAGGVWSSRWQPLTKVVLAVGLASCPASVSLRGALALCDPHSWPGVHSSSDH</sequence>
<dbReference type="AlphaFoldDB" id="S7NTH9"/>
<keyword evidence="17" id="KW-1185">Reference proteome</keyword>
<dbReference type="GO" id="GO:0006888">
    <property type="term" value="P:endoplasmic reticulum to Golgi vesicle-mediated transport"/>
    <property type="evidence" value="ECO:0007669"/>
    <property type="project" value="UniProtKB-UniRule"/>
</dbReference>
<keyword evidence="7 12" id="KW-0931">ER-Golgi transport</keyword>
<keyword evidence="9 12" id="KW-1133">Transmembrane helix</keyword>
<dbReference type="EMBL" id="KE164798">
    <property type="protein sequence ID" value="EPQ20200.1"/>
    <property type="molecule type" value="Genomic_DNA"/>
</dbReference>
<feature type="domain" description="BAP29/BAP31 transmembrane" evidence="14">
    <location>
        <begin position="1"/>
        <end position="135"/>
    </location>
</feature>
<evidence type="ECO:0000256" key="6">
    <source>
        <dbReference type="ARBA" id="ARBA00022824"/>
    </source>
</evidence>
<evidence type="ECO:0000256" key="12">
    <source>
        <dbReference type="RuleBase" id="RU367026"/>
    </source>
</evidence>
<keyword evidence="16" id="KW-0675">Receptor</keyword>
<dbReference type="InterPro" id="IPR040463">
    <property type="entry name" value="BAP29/BAP31_N"/>
</dbReference>
<evidence type="ECO:0000256" key="4">
    <source>
        <dbReference type="ARBA" id="ARBA00022692"/>
    </source>
</evidence>
<evidence type="ECO:0000256" key="5">
    <source>
        <dbReference type="ARBA" id="ARBA00022703"/>
    </source>
</evidence>
<keyword evidence="10 13" id="KW-0175">Coiled coil</keyword>
<name>S7NTH9_MYOBR</name>
<dbReference type="PANTHER" id="PTHR12701">
    <property type="entry name" value="BCR-ASSOCIATED PROTEIN, BAP"/>
    <property type="match status" value="1"/>
</dbReference>
<feature type="transmembrane region" description="Helical" evidence="12">
    <location>
        <begin position="40"/>
        <end position="64"/>
    </location>
</feature>
<reference evidence="16 17" key="1">
    <citation type="journal article" date="2013" name="Nat. Commun.">
        <title>Genome analysis reveals insights into physiology and longevity of the Brandt's bat Myotis brandtii.</title>
        <authorList>
            <person name="Seim I."/>
            <person name="Fang X."/>
            <person name="Xiong Z."/>
            <person name="Lobanov A.V."/>
            <person name="Huang Z."/>
            <person name="Ma S."/>
            <person name="Feng Y."/>
            <person name="Turanov A.A."/>
            <person name="Zhu Y."/>
            <person name="Lenz T.L."/>
            <person name="Gerashchenko M.V."/>
            <person name="Fan D."/>
            <person name="Hee Yim S."/>
            <person name="Yao X."/>
            <person name="Jordan D."/>
            <person name="Xiong Y."/>
            <person name="Ma Y."/>
            <person name="Lyapunov A.N."/>
            <person name="Chen G."/>
            <person name="Kulakova O.I."/>
            <person name="Sun Y."/>
            <person name="Lee S.G."/>
            <person name="Bronson R.T."/>
            <person name="Moskalev A.A."/>
            <person name="Sunyaev S.R."/>
            <person name="Zhang G."/>
            <person name="Krogh A."/>
            <person name="Wang J."/>
            <person name="Gladyshev V.N."/>
        </authorList>
    </citation>
    <scope>NUCLEOTIDE SEQUENCE [LARGE SCALE GENOMIC DNA]</scope>
</reference>
<evidence type="ECO:0000256" key="8">
    <source>
        <dbReference type="ARBA" id="ARBA00022927"/>
    </source>
</evidence>
<keyword evidence="5" id="KW-0053">Apoptosis</keyword>
<comment type="subcellular location">
    <subcellularLocation>
        <location evidence="1 12">Endoplasmic reticulum membrane</location>
        <topology evidence="1 12">Multi-pass membrane protein</topology>
    </subcellularLocation>
</comment>
<accession>S7NTH9</accession>
<evidence type="ECO:0000256" key="13">
    <source>
        <dbReference type="SAM" id="Coils"/>
    </source>
</evidence>
<evidence type="ECO:0000259" key="15">
    <source>
        <dbReference type="Pfam" id="PF18035"/>
    </source>
</evidence>
<feature type="domain" description="Bap31/Bap29 cytoplasmic coiled-coil" evidence="15">
    <location>
        <begin position="184"/>
        <end position="233"/>
    </location>
</feature>
<keyword evidence="8 12" id="KW-0653">Protein transport</keyword>
<keyword evidence="4 12" id="KW-0812">Transmembrane</keyword>
<dbReference type="GO" id="GO:0006886">
    <property type="term" value="P:intracellular protein transport"/>
    <property type="evidence" value="ECO:0007669"/>
    <property type="project" value="UniProtKB-UniRule"/>
</dbReference>
<evidence type="ECO:0000313" key="16">
    <source>
        <dbReference type="EMBL" id="EPQ20200.1"/>
    </source>
</evidence>
<dbReference type="PANTHER" id="PTHR12701:SF15">
    <property type="entry name" value="B-CELL RECEPTOR-ASSOCIATED PROTEIN 31"/>
    <property type="match status" value="1"/>
</dbReference>
<evidence type="ECO:0000256" key="7">
    <source>
        <dbReference type="ARBA" id="ARBA00022892"/>
    </source>
</evidence>